<dbReference type="Pfam" id="PF00400">
    <property type="entry name" value="WD40"/>
    <property type="match status" value="5"/>
</dbReference>
<evidence type="ECO:0000313" key="8">
    <source>
        <dbReference type="EMBL" id="OGE57188.1"/>
    </source>
</evidence>
<dbReference type="STRING" id="1835702.A0A1F5LVK3"/>
<dbReference type="Gene3D" id="2.130.10.10">
    <property type="entry name" value="YVTN repeat-like/Quinoprotein amine dehydrogenase"/>
    <property type="match status" value="2"/>
</dbReference>
<dbReference type="GO" id="GO:0071013">
    <property type="term" value="C:catalytic step 2 spliceosome"/>
    <property type="evidence" value="ECO:0007669"/>
    <property type="project" value="TreeGrafter"/>
</dbReference>
<evidence type="ECO:0000313" key="9">
    <source>
        <dbReference type="Proteomes" id="UP000177622"/>
    </source>
</evidence>
<dbReference type="Proteomes" id="UP000177622">
    <property type="component" value="Unassembled WGS sequence"/>
</dbReference>
<dbReference type="GeneID" id="34572305"/>
<gene>
    <name evidence="8" type="ORF">PENARI_c002G06430</name>
</gene>
<sequence>MVLNPNPTPNQHSNQSNPGPVNAVTFSSYPGTYILTGSSDRTVHLTRAIPNTNKKSDPIETTSPIQKYEAHGYSVLDIAVAADNARFASVGGDRQVFLWDVEQGITTRRWSGHNSRIEAVQFAGEGDGVVVTGSADTTINLWDTRANSHKPIQTLTEATDTVSSLHVHMGSYSIASGSYDGHARIYDVRTGKTSVDVLAHPVTSGDAVVLSGSEAGGGGGDGAASFAWDVISGEVIAAVPMGEKVKAVSCVAWNEKGGDWAAGCSDGTVRVYG</sequence>
<evidence type="ECO:0000256" key="7">
    <source>
        <dbReference type="SAM" id="MobiDB-lite"/>
    </source>
</evidence>
<dbReference type="InterPro" id="IPR015943">
    <property type="entry name" value="WD40/YVTN_repeat-like_dom_sf"/>
</dbReference>
<evidence type="ECO:0000256" key="5">
    <source>
        <dbReference type="ARBA" id="ARBA00038145"/>
    </source>
</evidence>
<dbReference type="PROSITE" id="PS00678">
    <property type="entry name" value="WD_REPEATS_1"/>
    <property type="match status" value="1"/>
</dbReference>
<dbReference type="InterPro" id="IPR019775">
    <property type="entry name" value="WD40_repeat_CS"/>
</dbReference>
<feature type="region of interest" description="Disordered" evidence="7">
    <location>
        <begin position="1"/>
        <end position="23"/>
    </location>
</feature>
<evidence type="ECO:0000256" key="6">
    <source>
        <dbReference type="PROSITE-ProRule" id="PRU00221"/>
    </source>
</evidence>
<organism evidence="8 9">
    <name type="scientific">Penicillium arizonense</name>
    <dbReference type="NCBI Taxonomy" id="1835702"/>
    <lineage>
        <taxon>Eukaryota</taxon>
        <taxon>Fungi</taxon>
        <taxon>Dikarya</taxon>
        <taxon>Ascomycota</taxon>
        <taxon>Pezizomycotina</taxon>
        <taxon>Eurotiomycetes</taxon>
        <taxon>Eurotiomycetidae</taxon>
        <taxon>Eurotiales</taxon>
        <taxon>Aspergillaceae</taxon>
        <taxon>Penicillium</taxon>
    </lineage>
</organism>
<comment type="caution">
    <text evidence="8">The sequence shown here is derived from an EMBL/GenBank/DDBJ whole genome shotgun (WGS) entry which is preliminary data.</text>
</comment>
<dbReference type="InterPro" id="IPR020472">
    <property type="entry name" value="WD40_PAC1"/>
</dbReference>
<feature type="repeat" description="WD" evidence="6">
    <location>
        <begin position="110"/>
        <end position="152"/>
    </location>
</feature>
<dbReference type="PANTHER" id="PTHR22842:SF3">
    <property type="entry name" value="WD REPEAT DOMAIN-CONTAINING PROTEIN 83"/>
    <property type="match status" value="1"/>
</dbReference>
<evidence type="ECO:0000256" key="3">
    <source>
        <dbReference type="ARBA" id="ARBA00022574"/>
    </source>
</evidence>
<name>A0A1F5LVK3_PENAI</name>
<evidence type="ECO:0000256" key="2">
    <source>
        <dbReference type="ARBA" id="ARBA00022490"/>
    </source>
</evidence>
<dbReference type="InterPro" id="IPR051980">
    <property type="entry name" value="WD_repeat_MORG1"/>
</dbReference>
<keyword evidence="3 6" id="KW-0853">WD repeat</keyword>
<dbReference type="SUPFAM" id="SSF50978">
    <property type="entry name" value="WD40 repeat-like"/>
    <property type="match status" value="1"/>
</dbReference>
<reference evidence="8 9" key="1">
    <citation type="journal article" date="2016" name="Sci. Rep.">
        <title>Penicillium arizonense, a new, genome sequenced fungal species, reveals a high chemical diversity in secreted metabolites.</title>
        <authorList>
            <person name="Grijseels S."/>
            <person name="Nielsen J.C."/>
            <person name="Randelovic M."/>
            <person name="Nielsen J."/>
            <person name="Nielsen K.F."/>
            <person name="Workman M."/>
            <person name="Frisvad J.C."/>
        </authorList>
    </citation>
    <scope>NUCLEOTIDE SEQUENCE [LARGE SCALE GENOMIC DNA]</scope>
    <source>
        <strain evidence="8 9">CBS 141311</strain>
    </source>
</reference>
<dbReference type="OrthoDB" id="71437at2759"/>
<protein>
    <submittedName>
        <fullName evidence="8">Uncharacterized protein</fullName>
    </submittedName>
</protein>
<keyword evidence="2" id="KW-0963">Cytoplasm</keyword>
<keyword evidence="4" id="KW-0677">Repeat</keyword>
<dbReference type="PANTHER" id="PTHR22842">
    <property type="entry name" value="WD40 REPEAT PROTEIN"/>
    <property type="match status" value="1"/>
</dbReference>
<evidence type="ECO:0000256" key="4">
    <source>
        <dbReference type="ARBA" id="ARBA00022737"/>
    </source>
</evidence>
<dbReference type="GO" id="GO:0005737">
    <property type="term" value="C:cytoplasm"/>
    <property type="evidence" value="ECO:0007669"/>
    <property type="project" value="UniProtKB-SubCell"/>
</dbReference>
<dbReference type="EMBL" id="LXJU01000002">
    <property type="protein sequence ID" value="OGE57188.1"/>
    <property type="molecule type" value="Genomic_DNA"/>
</dbReference>
<dbReference type="SMART" id="SM00320">
    <property type="entry name" value="WD40"/>
    <property type="match status" value="5"/>
</dbReference>
<dbReference type="AlphaFoldDB" id="A0A1F5LVK3"/>
<dbReference type="InterPro" id="IPR001680">
    <property type="entry name" value="WD40_rpt"/>
</dbReference>
<comment type="subcellular location">
    <subcellularLocation>
        <location evidence="1">Cytoplasm</location>
    </subcellularLocation>
</comment>
<evidence type="ECO:0000256" key="1">
    <source>
        <dbReference type="ARBA" id="ARBA00004496"/>
    </source>
</evidence>
<keyword evidence="9" id="KW-1185">Reference proteome</keyword>
<dbReference type="InterPro" id="IPR036322">
    <property type="entry name" value="WD40_repeat_dom_sf"/>
</dbReference>
<proteinExistence type="inferred from homology"/>
<accession>A0A1F5LVK3</accession>
<dbReference type="PROSITE" id="PS50082">
    <property type="entry name" value="WD_REPEATS_2"/>
    <property type="match status" value="3"/>
</dbReference>
<dbReference type="PRINTS" id="PR00320">
    <property type="entry name" value="GPROTEINBRPT"/>
</dbReference>
<dbReference type="RefSeq" id="XP_022492615.1">
    <property type="nucleotide sequence ID" value="XM_022627571.1"/>
</dbReference>
<comment type="similarity">
    <text evidence="5">Belongs to the WD repeat MORG1 family.</text>
</comment>
<feature type="repeat" description="WD" evidence="6">
    <location>
        <begin position="155"/>
        <end position="196"/>
    </location>
</feature>
<feature type="compositionally biased region" description="Polar residues" evidence="7">
    <location>
        <begin position="9"/>
        <end position="23"/>
    </location>
</feature>
<dbReference type="PROSITE" id="PS50294">
    <property type="entry name" value="WD_REPEATS_REGION"/>
    <property type="match status" value="2"/>
</dbReference>
<dbReference type="GO" id="GO:0000398">
    <property type="term" value="P:mRNA splicing, via spliceosome"/>
    <property type="evidence" value="ECO:0007669"/>
    <property type="project" value="TreeGrafter"/>
</dbReference>
<feature type="repeat" description="WD" evidence="6">
    <location>
        <begin position="68"/>
        <end position="109"/>
    </location>
</feature>